<dbReference type="GO" id="GO:0140359">
    <property type="term" value="F:ABC-type transporter activity"/>
    <property type="evidence" value="ECO:0007669"/>
    <property type="project" value="InterPro"/>
</dbReference>
<comment type="caution">
    <text evidence="9">The sequence shown here is derived from an EMBL/GenBank/DDBJ whole genome shotgun (WGS) entry which is preliminary data.</text>
</comment>
<evidence type="ECO:0000256" key="2">
    <source>
        <dbReference type="ARBA" id="ARBA00022692"/>
    </source>
</evidence>
<feature type="transmembrane region" description="Helical" evidence="6">
    <location>
        <begin position="204"/>
        <end position="224"/>
    </location>
</feature>
<dbReference type="PROSITE" id="PS51012">
    <property type="entry name" value="ABC_TM2"/>
    <property type="match status" value="1"/>
</dbReference>
<dbReference type="InterPro" id="IPR013525">
    <property type="entry name" value="ABC2_TM"/>
</dbReference>
<feature type="region of interest" description="Disordered" evidence="7">
    <location>
        <begin position="1"/>
        <end position="40"/>
    </location>
</feature>
<keyword evidence="2 6" id="KW-0812">Transmembrane</keyword>
<dbReference type="RefSeq" id="WP_229878735.1">
    <property type="nucleotide sequence ID" value="NZ_BMTL01000062.1"/>
</dbReference>
<proteinExistence type="inferred from homology"/>
<keyword evidence="6" id="KW-1003">Cell membrane</keyword>
<accession>A0A918LCK4</accession>
<evidence type="ECO:0000256" key="3">
    <source>
        <dbReference type="ARBA" id="ARBA00022989"/>
    </source>
</evidence>
<comment type="subcellular location">
    <subcellularLocation>
        <location evidence="6">Cell membrane</location>
        <topology evidence="6">Multi-pass membrane protein</topology>
    </subcellularLocation>
    <subcellularLocation>
        <location evidence="1">Membrane</location>
        <topology evidence="1">Multi-pass membrane protein</topology>
    </subcellularLocation>
</comment>
<dbReference type="PANTHER" id="PTHR43027:SF1">
    <property type="entry name" value="DOXORUBICIN RESISTANCE ABC TRANSPORTER PERMEASE PROTEIN DRRC-RELATED"/>
    <property type="match status" value="1"/>
</dbReference>
<dbReference type="InterPro" id="IPR047817">
    <property type="entry name" value="ABC2_TM_bact-type"/>
</dbReference>
<keyword evidence="5" id="KW-0046">Antibiotic resistance</keyword>
<comment type="similarity">
    <text evidence="6">Belongs to the ABC-2 integral membrane protein family.</text>
</comment>
<keyword evidence="10" id="KW-1185">Reference proteome</keyword>
<feature type="transmembrane region" description="Helical" evidence="6">
    <location>
        <begin position="279"/>
        <end position="300"/>
    </location>
</feature>
<protein>
    <recommendedName>
        <fullName evidence="6">Transport permease protein</fullName>
    </recommendedName>
</protein>
<feature type="transmembrane region" description="Helical" evidence="6">
    <location>
        <begin position="367"/>
        <end position="389"/>
    </location>
</feature>
<dbReference type="InterPro" id="IPR052902">
    <property type="entry name" value="ABC-2_transporter"/>
</dbReference>
<dbReference type="Proteomes" id="UP000606194">
    <property type="component" value="Unassembled WGS sequence"/>
</dbReference>
<keyword evidence="4 6" id="KW-0472">Membrane</keyword>
<evidence type="ECO:0000313" key="9">
    <source>
        <dbReference type="EMBL" id="GGS29972.1"/>
    </source>
</evidence>
<feature type="transmembrane region" description="Helical" evidence="6">
    <location>
        <begin position="244"/>
        <end position="273"/>
    </location>
</feature>
<dbReference type="InterPro" id="IPR000412">
    <property type="entry name" value="ABC_2_transport"/>
</dbReference>
<gene>
    <name evidence="9" type="ORF">GCM10010269_80740</name>
</gene>
<evidence type="ECO:0000256" key="7">
    <source>
        <dbReference type="SAM" id="MobiDB-lite"/>
    </source>
</evidence>
<keyword evidence="3 6" id="KW-1133">Transmembrane helix</keyword>
<feature type="compositionally biased region" description="Polar residues" evidence="7">
    <location>
        <begin position="1"/>
        <end position="10"/>
    </location>
</feature>
<evidence type="ECO:0000313" key="10">
    <source>
        <dbReference type="Proteomes" id="UP000606194"/>
    </source>
</evidence>
<dbReference type="GO" id="GO:0043190">
    <property type="term" value="C:ATP-binding cassette (ABC) transporter complex"/>
    <property type="evidence" value="ECO:0007669"/>
    <property type="project" value="InterPro"/>
</dbReference>
<evidence type="ECO:0000256" key="1">
    <source>
        <dbReference type="ARBA" id="ARBA00004141"/>
    </source>
</evidence>
<feature type="domain" description="ABC transmembrane type-2" evidence="8">
    <location>
        <begin position="161"/>
        <end position="392"/>
    </location>
</feature>
<evidence type="ECO:0000256" key="4">
    <source>
        <dbReference type="ARBA" id="ARBA00023136"/>
    </source>
</evidence>
<reference evidence="9" key="2">
    <citation type="submission" date="2020-09" db="EMBL/GenBank/DDBJ databases">
        <authorList>
            <person name="Sun Q."/>
            <person name="Ohkuma M."/>
        </authorList>
    </citation>
    <scope>NUCLEOTIDE SEQUENCE</scope>
    <source>
        <strain evidence="9">JCM 4386</strain>
    </source>
</reference>
<feature type="transmembrane region" description="Helical" evidence="6">
    <location>
        <begin position="312"/>
        <end position="331"/>
    </location>
</feature>
<dbReference type="PRINTS" id="PR00164">
    <property type="entry name" value="ABC2TRNSPORT"/>
</dbReference>
<dbReference type="PANTHER" id="PTHR43027">
    <property type="entry name" value="DOXORUBICIN RESISTANCE ABC TRANSPORTER PERMEASE PROTEIN DRRC-RELATED"/>
    <property type="match status" value="1"/>
</dbReference>
<feature type="transmembrane region" description="Helical" evidence="6">
    <location>
        <begin position="61"/>
        <end position="80"/>
    </location>
</feature>
<reference evidence="9" key="1">
    <citation type="journal article" date="2014" name="Int. J. Syst. Evol. Microbiol.">
        <title>Complete genome sequence of Corynebacterium casei LMG S-19264T (=DSM 44701T), isolated from a smear-ripened cheese.</title>
        <authorList>
            <consortium name="US DOE Joint Genome Institute (JGI-PGF)"/>
            <person name="Walter F."/>
            <person name="Albersmeier A."/>
            <person name="Kalinowski J."/>
            <person name="Ruckert C."/>
        </authorList>
    </citation>
    <scope>NUCLEOTIDE SEQUENCE</scope>
    <source>
        <strain evidence="9">JCM 4386</strain>
    </source>
</reference>
<keyword evidence="6" id="KW-0813">Transport</keyword>
<dbReference type="GO" id="GO:0046677">
    <property type="term" value="P:response to antibiotic"/>
    <property type="evidence" value="ECO:0007669"/>
    <property type="project" value="UniProtKB-KW"/>
</dbReference>
<name>A0A918LCK4_9ACTN</name>
<sequence>MSIDETSARPSGTAGTAAADAEKPAGGAGPGRGGPAKDRRLNPVRELARAMILSVLRDKGTIFFLMVFPILFLMLFGTLFKSGGTTHIKVAQVGEVKVLDSLTAAHREQLSKAATITKVTSGPAALEKVRAGDYDALVEQVGDTVVLRYSLSDPVKGASARATLNAVLEQANLAATGKPAKYTLKASQVEDESVKPIQYLTPGLLGFAIATSSVFSTALTLVTLRRKKILQRMQLSPVRPWEVVAARISMTMLMVLTQTALFLVVATLPYFGLQLTGNWWLVVPLVVCGTLALMSLGLLIGSLSKTEESAGGLAQLLVLPMSLLSGSFFSLDGAPEWVRAVSYVMPLHYLVEGGESVLSRGGGLLDVLPTMGGMLAFAAVVTALTLRFFKWNEG</sequence>
<evidence type="ECO:0000259" key="8">
    <source>
        <dbReference type="PROSITE" id="PS51012"/>
    </source>
</evidence>
<evidence type="ECO:0000256" key="6">
    <source>
        <dbReference type="RuleBase" id="RU361157"/>
    </source>
</evidence>
<evidence type="ECO:0000256" key="5">
    <source>
        <dbReference type="ARBA" id="ARBA00023251"/>
    </source>
</evidence>
<organism evidence="9 10">
    <name type="scientific">Streptomyces humidus</name>
    <dbReference type="NCBI Taxonomy" id="52259"/>
    <lineage>
        <taxon>Bacteria</taxon>
        <taxon>Bacillati</taxon>
        <taxon>Actinomycetota</taxon>
        <taxon>Actinomycetes</taxon>
        <taxon>Kitasatosporales</taxon>
        <taxon>Streptomycetaceae</taxon>
        <taxon>Streptomyces</taxon>
    </lineage>
</organism>
<dbReference type="AlphaFoldDB" id="A0A918LCK4"/>
<dbReference type="EMBL" id="BMTL01000062">
    <property type="protein sequence ID" value="GGS29972.1"/>
    <property type="molecule type" value="Genomic_DNA"/>
</dbReference>
<dbReference type="Pfam" id="PF12698">
    <property type="entry name" value="ABC2_membrane_3"/>
    <property type="match status" value="1"/>
</dbReference>